<keyword evidence="2" id="KW-0548">Nucleotidyltransferase</keyword>
<dbReference type="GO" id="GO:0004475">
    <property type="term" value="F:mannose-1-phosphate guanylyltransferase (GTP) activity"/>
    <property type="evidence" value="ECO:0007669"/>
    <property type="project" value="UniProtKB-EC"/>
</dbReference>
<dbReference type="EC" id="2.7.7.13" evidence="2"/>
<dbReference type="PANTHER" id="PTHR46390">
    <property type="entry name" value="MANNOSE-1-PHOSPHATE GUANYLYLTRANSFERASE"/>
    <property type="match status" value="1"/>
</dbReference>
<proteinExistence type="predicted"/>
<gene>
    <name evidence="2" type="primary">manC1_2</name>
    <name evidence="2" type="ORF">NCTC12993_05424</name>
</gene>
<dbReference type="InterPro" id="IPR051161">
    <property type="entry name" value="Mannose-6P_isomerase_type2"/>
</dbReference>
<sequence>MLKNFSQCPDESIDYAIMEKTNNAVVIPMDIGWSDIGSWSSLWDLKLKDESGNVNVGDVVSVDTHDSYIHSESSLVTTLGVSNLVIIQTKDALLVADRNRVQEIKDIVTEIKDSGRHEHRVHQEFFRPWGEIRFN</sequence>
<reference evidence="2 3" key="1">
    <citation type="submission" date="2019-03" db="EMBL/GenBank/DDBJ databases">
        <authorList>
            <consortium name="Pathogen Informatics"/>
        </authorList>
    </citation>
    <scope>NUCLEOTIDE SEQUENCE [LARGE SCALE GENOMIC DNA]</scope>
    <source>
        <strain evidence="2 3">NCTC12993</strain>
    </source>
</reference>
<dbReference type="GO" id="GO:0009298">
    <property type="term" value="P:GDP-mannose biosynthetic process"/>
    <property type="evidence" value="ECO:0007669"/>
    <property type="project" value="TreeGrafter"/>
</dbReference>
<dbReference type="Gene3D" id="3.90.550.10">
    <property type="entry name" value="Spore Coat Polysaccharide Biosynthesis Protein SpsA, Chain A"/>
    <property type="match status" value="1"/>
</dbReference>
<evidence type="ECO:0000259" key="1">
    <source>
        <dbReference type="Pfam" id="PF22640"/>
    </source>
</evidence>
<keyword evidence="3" id="KW-1185">Reference proteome</keyword>
<feature type="domain" description="MannoseP isomerase/GMP-like beta-helix" evidence="1">
    <location>
        <begin position="57"/>
        <end position="110"/>
    </location>
</feature>
<dbReference type="EMBL" id="CAADJD010000023">
    <property type="protein sequence ID" value="VFS76484.1"/>
    <property type="molecule type" value="Genomic_DNA"/>
</dbReference>
<dbReference type="Proteomes" id="UP000401081">
    <property type="component" value="Unassembled WGS sequence"/>
</dbReference>
<dbReference type="AlphaFoldDB" id="A0A485BTM7"/>
<dbReference type="Pfam" id="PF22640">
    <property type="entry name" value="ManC_GMP_beta-helix"/>
    <property type="match status" value="1"/>
</dbReference>
<accession>A0A485BTM7</accession>
<keyword evidence="2" id="KW-0808">Transferase</keyword>
<dbReference type="PANTHER" id="PTHR46390:SF1">
    <property type="entry name" value="MANNOSE-1-PHOSPHATE GUANYLYLTRANSFERASE"/>
    <property type="match status" value="1"/>
</dbReference>
<dbReference type="InterPro" id="IPR011051">
    <property type="entry name" value="RmlC_Cupin_sf"/>
</dbReference>
<evidence type="ECO:0000313" key="3">
    <source>
        <dbReference type="Proteomes" id="UP000401081"/>
    </source>
</evidence>
<protein>
    <submittedName>
        <fullName evidence="2">Mannose-1-phosphate guanylyltransferase 1</fullName>
        <ecNumber evidence="2">2.7.7.13</ecNumber>
    </submittedName>
</protein>
<evidence type="ECO:0000313" key="2">
    <source>
        <dbReference type="EMBL" id="VFS76484.1"/>
    </source>
</evidence>
<dbReference type="SUPFAM" id="SSF51182">
    <property type="entry name" value="RmlC-like cupins"/>
    <property type="match status" value="1"/>
</dbReference>
<name>A0A485BTM7_KLUCR</name>
<dbReference type="InterPro" id="IPR029044">
    <property type="entry name" value="Nucleotide-diphossugar_trans"/>
</dbReference>
<organism evidence="2 3">
    <name type="scientific">Kluyvera cryocrescens</name>
    <name type="common">Kluyvera citrophila</name>
    <dbReference type="NCBI Taxonomy" id="580"/>
    <lineage>
        <taxon>Bacteria</taxon>
        <taxon>Pseudomonadati</taxon>
        <taxon>Pseudomonadota</taxon>
        <taxon>Gammaproteobacteria</taxon>
        <taxon>Enterobacterales</taxon>
        <taxon>Enterobacteriaceae</taxon>
        <taxon>Kluyvera</taxon>
    </lineage>
</organism>
<dbReference type="InterPro" id="IPR054566">
    <property type="entry name" value="ManC/GMP-like_b-helix"/>
</dbReference>